<dbReference type="EMBL" id="OX596105">
    <property type="protein sequence ID" value="CAI9700677.1"/>
    <property type="molecule type" value="Genomic_DNA"/>
</dbReference>
<accession>A0ACB0EJR2</accession>
<reference evidence="1" key="1">
    <citation type="submission" date="2023-05" db="EMBL/GenBank/DDBJ databases">
        <authorList>
            <consortium name="ELIXIR-Norway"/>
        </authorList>
    </citation>
    <scope>NUCLEOTIDE SEQUENCE</scope>
</reference>
<gene>
    <name evidence="1" type="ORF">MRATA1EN3_LOCUS11890</name>
</gene>
<dbReference type="Proteomes" id="UP001162501">
    <property type="component" value="Chromosome 21"/>
</dbReference>
<evidence type="ECO:0000313" key="1">
    <source>
        <dbReference type="EMBL" id="CAI9700677.1"/>
    </source>
</evidence>
<name>A0ACB0EJR2_RANTA</name>
<proteinExistence type="predicted"/>
<organism evidence="1 2">
    <name type="scientific">Rangifer tarandus platyrhynchus</name>
    <name type="common">Svalbard reindeer</name>
    <dbReference type="NCBI Taxonomy" id="3082113"/>
    <lineage>
        <taxon>Eukaryota</taxon>
        <taxon>Metazoa</taxon>
        <taxon>Chordata</taxon>
        <taxon>Craniata</taxon>
        <taxon>Vertebrata</taxon>
        <taxon>Euteleostomi</taxon>
        <taxon>Mammalia</taxon>
        <taxon>Eutheria</taxon>
        <taxon>Laurasiatheria</taxon>
        <taxon>Artiodactyla</taxon>
        <taxon>Ruminantia</taxon>
        <taxon>Pecora</taxon>
        <taxon>Cervidae</taxon>
        <taxon>Odocoileinae</taxon>
        <taxon>Rangifer</taxon>
    </lineage>
</organism>
<evidence type="ECO:0000313" key="2">
    <source>
        <dbReference type="Proteomes" id="UP001162501"/>
    </source>
</evidence>
<protein>
    <submittedName>
        <fullName evidence="1">Uncharacterized protein</fullName>
    </submittedName>
</protein>
<sequence length="136" mass="14125">MQPPVCPRHACVSAVRSPVTACPLTTSRRVPRLTTHPFSVMDIVPMGRHLLSTKGEVKEAECRAGSRLAIPDASDGTGAGGQGPQGRTTPLLSPTSAPACDCQPLGAQPLFDPKSVSSSEKGNVPPRKQGGLSWSS</sequence>